<name>A0A8S9Q7X8_BRACR</name>
<dbReference type="Proteomes" id="UP000712600">
    <property type="component" value="Unassembled WGS sequence"/>
</dbReference>
<gene>
    <name evidence="1" type="ORF">F2Q69_00022748</name>
</gene>
<evidence type="ECO:0000313" key="1">
    <source>
        <dbReference type="EMBL" id="KAF3535943.1"/>
    </source>
</evidence>
<dbReference type="AlphaFoldDB" id="A0A8S9Q7X8"/>
<evidence type="ECO:0000313" key="2">
    <source>
        <dbReference type="Proteomes" id="UP000712600"/>
    </source>
</evidence>
<protein>
    <submittedName>
        <fullName evidence="1">Uncharacterized protein</fullName>
    </submittedName>
</protein>
<sequence>MSRSLRNDRPSLSVGRYVVTDPQRVGRYVATNPQRLGRYVATDPQRVGCYVATDLQRVGRYVATNPRTTRSLRSDRTVSDIDQWEGKGSNRPWREYIRSPRQEAQRENFFRENLALRAFRQLFIFVISSCDSTRFCSLRLLELGISPTSLMAEASTLL</sequence>
<dbReference type="EMBL" id="QGKX02001290">
    <property type="protein sequence ID" value="KAF3535943.1"/>
    <property type="molecule type" value="Genomic_DNA"/>
</dbReference>
<reference evidence="1" key="1">
    <citation type="submission" date="2019-12" db="EMBL/GenBank/DDBJ databases">
        <title>Genome sequencing and annotation of Brassica cretica.</title>
        <authorList>
            <person name="Studholme D.J."/>
            <person name="Sarris P."/>
        </authorList>
    </citation>
    <scope>NUCLEOTIDE SEQUENCE</scope>
    <source>
        <strain evidence="1">PFS-109/04</strain>
        <tissue evidence="1">Leaf</tissue>
    </source>
</reference>
<accession>A0A8S9Q7X8</accession>
<proteinExistence type="predicted"/>
<organism evidence="1 2">
    <name type="scientific">Brassica cretica</name>
    <name type="common">Mustard</name>
    <dbReference type="NCBI Taxonomy" id="69181"/>
    <lineage>
        <taxon>Eukaryota</taxon>
        <taxon>Viridiplantae</taxon>
        <taxon>Streptophyta</taxon>
        <taxon>Embryophyta</taxon>
        <taxon>Tracheophyta</taxon>
        <taxon>Spermatophyta</taxon>
        <taxon>Magnoliopsida</taxon>
        <taxon>eudicotyledons</taxon>
        <taxon>Gunneridae</taxon>
        <taxon>Pentapetalae</taxon>
        <taxon>rosids</taxon>
        <taxon>malvids</taxon>
        <taxon>Brassicales</taxon>
        <taxon>Brassicaceae</taxon>
        <taxon>Brassiceae</taxon>
        <taxon>Brassica</taxon>
    </lineage>
</organism>
<comment type="caution">
    <text evidence="1">The sequence shown here is derived from an EMBL/GenBank/DDBJ whole genome shotgun (WGS) entry which is preliminary data.</text>
</comment>